<proteinExistence type="predicted"/>
<comment type="caution">
    <text evidence="2">The sequence shown here is derived from an EMBL/GenBank/DDBJ whole genome shotgun (WGS) entry which is preliminary data.</text>
</comment>
<feature type="transmembrane region" description="Helical" evidence="1">
    <location>
        <begin position="453"/>
        <end position="471"/>
    </location>
</feature>
<feature type="transmembrane region" description="Helical" evidence="1">
    <location>
        <begin position="298"/>
        <end position="319"/>
    </location>
</feature>
<keyword evidence="3" id="KW-1185">Reference proteome</keyword>
<evidence type="ECO:0000313" key="3">
    <source>
        <dbReference type="Proteomes" id="UP001528912"/>
    </source>
</evidence>
<feature type="transmembrane region" description="Helical" evidence="1">
    <location>
        <begin position="550"/>
        <end position="568"/>
    </location>
</feature>
<dbReference type="Proteomes" id="UP001528912">
    <property type="component" value="Unassembled WGS sequence"/>
</dbReference>
<feature type="transmembrane region" description="Helical" evidence="1">
    <location>
        <begin position="510"/>
        <end position="530"/>
    </location>
</feature>
<evidence type="ECO:0000313" key="2">
    <source>
        <dbReference type="EMBL" id="MDF8262718.1"/>
    </source>
</evidence>
<evidence type="ECO:0000256" key="1">
    <source>
        <dbReference type="SAM" id="Phobius"/>
    </source>
</evidence>
<feature type="transmembrane region" description="Helical" evidence="1">
    <location>
        <begin position="21"/>
        <end position="44"/>
    </location>
</feature>
<feature type="transmembrane region" description="Helical" evidence="1">
    <location>
        <begin position="580"/>
        <end position="597"/>
    </location>
</feature>
<reference evidence="2 3" key="1">
    <citation type="submission" date="2023-03" db="EMBL/GenBank/DDBJ databases">
        <title>YIM 133296 draft genome.</title>
        <authorList>
            <person name="Xiong L."/>
        </authorList>
    </citation>
    <scope>NUCLEOTIDE SEQUENCE [LARGE SCALE GENOMIC DNA]</scope>
    <source>
        <strain evidence="2 3">YIM 133296</strain>
    </source>
</reference>
<keyword evidence="1" id="KW-0812">Transmembrane</keyword>
<feature type="transmembrane region" description="Helical" evidence="1">
    <location>
        <begin position="146"/>
        <end position="167"/>
    </location>
</feature>
<feature type="transmembrane region" description="Helical" evidence="1">
    <location>
        <begin position="235"/>
        <end position="253"/>
    </location>
</feature>
<feature type="transmembrane region" description="Helical" evidence="1">
    <location>
        <begin position="50"/>
        <end position="73"/>
    </location>
</feature>
<dbReference type="RefSeq" id="WP_277190483.1">
    <property type="nucleotide sequence ID" value="NZ_JAROAV010000002.1"/>
</dbReference>
<sequence>MAATQTRERAGRPGPTVQRPGHVLSALPWLVTLVTLASISHAGGARWREIAVYVVAFAVFVGLPGVVAWRLLWSGRDEDTWLDQVVFGTLTGLCLQLPVYVVGRAAGVPRLPAVLPVLALVVALARRDRREVLLPVLRPAPRVLAWGAAAASCFAMLWFGGIGWLGWRYPTSDPVTPNGDEPYQVALTAELKHHFPPQIPTVSGQPLDYHWFVNAHLASMSWLTGLSPSVLQDRLLLPTTTVLVFAATALVAYRLSRSAYAGAAAAVILGMVGDFAPFPGKYAVSPFDEDFVSAWDPLSPSLGYGLALMLLAVHVLLRVLTLPRPAVPDVLLLGLAMAALTGAKATCLPMILCGLLLAAVVVVLRRRRPERSLLVAAAVTVAGLVFAQVALFRGASQGMWFQPAHLGAYLATKLGVPRHGLPLAGATVLLVTSWACAWSGAIFQLRRVTDARAVFLLGCAGSGVLATLLLGHPHNSEDYFLRFAQPTLAIASAWGLWTVLADRSVRSRRLLVGSGVVAGVLITLVARSTAHELAWQGGVHLSYADLTRPYVVTVALLLALAVGAWIVLRRDAEERAPWRTVVVLLALAVTALGLVRVPDTVRAVADRPWREAVPPTRADAAIGLGGLDTARWLREHTSPDDLLATNAHMRQPVSHDNRHAWIAGLGERRVLVEGWSYTPPVLAEAARRRVPTFGIGFFDPALLATNDTAFTRPSAASVDVLRDRYRVRYLVVDVRYPAHLAGLERVASLRLRTGDYAVLELR</sequence>
<feature type="transmembrane region" description="Helical" evidence="1">
    <location>
        <begin position="372"/>
        <end position="392"/>
    </location>
</feature>
<accession>A0ABT6C1X3</accession>
<feature type="transmembrane region" description="Helical" evidence="1">
    <location>
        <begin position="108"/>
        <end position="125"/>
    </location>
</feature>
<protein>
    <recommendedName>
        <fullName evidence="4">Glycosyltransferase RgtA/B/C/D-like domain-containing protein</fullName>
    </recommendedName>
</protein>
<keyword evidence="1" id="KW-0472">Membrane</keyword>
<feature type="transmembrane region" description="Helical" evidence="1">
    <location>
        <begin position="483"/>
        <end position="501"/>
    </location>
</feature>
<dbReference type="EMBL" id="JAROAV010000002">
    <property type="protein sequence ID" value="MDF8262718.1"/>
    <property type="molecule type" value="Genomic_DNA"/>
</dbReference>
<gene>
    <name evidence="2" type="ORF">P4R38_00480</name>
</gene>
<feature type="transmembrane region" description="Helical" evidence="1">
    <location>
        <begin position="348"/>
        <end position="365"/>
    </location>
</feature>
<organism evidence="2 3">
    <name type="scientific">Luteipulveratus flavus</name>
    <dbReference type="NCBI Taxonomy" id="3031728"/>
    <lineage>
        <taxon>Bacteria</taxon>
        <taxon>Bacillati</taxon>
        <taxon>Actinomycetota</taxon>
        <taxon>Actinomycetes</taxon>
        <taxon>Micrococcales</taxon>
        <taxon>Dermacoccaceae</taxon>
        <taxon>Luteipulveratus</taxon>
    </lineage>
</organism>
<feature type="transmembrane region" description="Helical" evidence="1">
    <location>
        <begin position="420"/>
        <end position="441"/>
    </location>
</feature>
<name>A0ABT6C1X3_9MICO</name>
<feature type="transmembrane region" description="Helical" evidence="1">
    <location>
        <begin position="85"/>
        <end position="102"/>
    </location>
</feature>
<evidence type="ECO:0008006" key="4">
    <source>
        <dbReference type="Google" id="ProtNLM"/>
    </source>
</evidence>
<keyword evidence="1" id="KW-1133">Transmembrane helix</keyword>